<sequence length="234" mass="26381">MNDFNKKVAASTSADHKNTKYIFIPLLIFLVVSSLSLSILSVWDLQWEDRISLETGSMLFIYGLIFFTASYEVSNHLFFYTNTGRKLIKKFGLSKGFVKEISNKNVSAIQALFCCITGLTSTCYSCTRDMLRTSHYISEAYAWFGAAYFLYDICSMYKVQVAVCEDERLAELTNGNAHNGATPLHSTRSLEGVNRGTTFWSSFIYFLRTNPVIVGHHVFVGGFGFLVITHLRGD</sequence>
<evidence type="ECO:0000313" key="2">
    <source>
        <dbReference type="EMBL" id="KAK9887313.1"/>
    </source>
</evidence>
<dbReference type="PANTHER" id="PTHR13439">
    <property type="entry name" value="CT120 PROTEIN"/>
    <property type="match status" value="1"/>
</dbReference>
<keyword evidence="1" id="KW-0812">Transmembrane</keyword>
<dbReference type="PANTHER" id="PTHR13439:SF66">
    <property type="entry name" value="BCDNA.GH12326"/>
    <property type="match status" value="1"/>
</dbReference>
<name>A0AAW1V3E2_9CUCU</name>
<dbReference type="AlphaFoldDB" id="A0AAW1V3E2"/>
<protein>
    <submittedName>
        <fullName evidence="2">Uncharacterized protein</fullName>
    </submittedName>
</protein>
<keyword evidence="3" id="KW-1185">Reference proteome</keyword>
<reference evidence="2 3" key="1">
    <citation type="submission" date="2023-03" db="EMBL/GenBank/DDBJ databases">
        <title>Genome insight into feeding habits of ladybird beetles.</title>
        <authorList>
            <person name="Li H.-S."/>
            <person name="Huang Y.-H."/>
            <person name="Pang H."/>
        </authorList>
    </citation>
    <scope>NUCLEOTIDE SEQUENCE [LARGE SCALE GENOMIC DNA]</scope>
    <source>
        <strain evidence="2">SYSU_2023b</strain>
        <tissue evidence="2">Whole body</tissue>
    </source>
</reference>
<accession>A0AAW1V3E2</accession>
<dbReference type="EMBL" id="JARQZJ010000107">
    <property type="protein sequence ID" value="KAK9887313.1"/>
    <property type="molecule type" value="Genomic_DNA"/>
</dbReference>
<keyword evidence="1" id="KW-1133">Transmembrane helix</keyword>
<organism evidence="2 3">
    <name type="scientific">Henosepilachna vigintioctopunctata</name>
    <dbReference type="NCBI Taxonomy" id="420089"/>
    <lineage>
        <taxon>Eukaryota</taxon>
        <taxon>Metazoa</taxon>
        <taxon>Ecdysozoa</taxon>
        <taxon>Arthropoda</taxon>
        <taxon>Hexapoda</taxon>
        <taxon>Insecta</taxon>
        <taxon>Pterygota</taxon>
        <taxon>Neoptera</taxon>
        <taxon>Endopterygota</taxon>
        <taxon>Coleoptera</taxon>
        <taxon>Polyphaga</taxon>
        <taxon>Cucujiformia</taxon>
        <taxon>Coccinelloidea</taxon>
        <taxon>Coccinellidae</taxon>
        <taxon>Epilachninae</taxon>
        <taxon>Epilachnini</taxon>
        <taxon>Henosepilachna</taxon>
    </lineage>
</organism>
<dbReference type="InterPro" id="IPR050846">
    <property type="entry name" value="TLCD"/>
</dbReference>
<proteinExistence type="predicted"/>
<feature type="transmembrane region" description="Helical" evidence="1">
    <location>
        <begin position="21"/>
        <end position="40"/>
    </location>
</feature>
<evidence type="ECO:0000256" key="1">
    <source>
        <dbReference type="SAM" id="Phobius"/>
    </source>
</evidence>
<dbReference type="GO" id="GO:0055088">
    <property type="term" value="P:lipid homeostasis"/>
    <property type="evidence" value="ECO:0007669"/>
    <property type="project" value="TreeGrafter"/>
</dbReference>
<gene>
    <name evidence="2" type="ORF">WA026_021622</name>
</gene>
<dbReference type="Proteomes" id="UP001431783">
    <property type="component" value="Unassembled WGS sequence"/>
</dbReference>
<dbReference type="GO" id="GO:0005783">
    <property type="term" value="C:endoplasmic reticulum"/>
    <property type="evidence" value="ECO:0007669"/>
    <property type="project" value="TreeGrafter"/>
</dbReference>
<keyword evidence="1" id="KW-0472">Membrane</keyword>
<evidence type="ECO:0000313" key="3">
    <source>
        <dbReference type="Proteomes" id="UP001431783"/>
    </source>
</evidence>
<comment type="caution">
    <text evidence="2">The sequence shown here is derived from an EMBL/GenBank/DDBJ whole genome shotgun (WGS) entry which is preliminary data.</text>
</comment>
<feature type="transmembrane region" description="Helical" evidence="1">
    <location>
        <begin position="60"/>
        <end position="80"/>
    </location>
</feature>